<dbReference type="PANTHER" id="PTHR12510">
    <property type="entry name" value="TROPONIN C-AKIN-1 PROTEIN"/>
    <property type="match status" value="1"/>
</dbReference>
<dbReference type="InterPro" id="IPR039126">
    <property type="entry name" value="GGACT"/>
</dbReference>
<evidence type="ECO:0000256" key="2">
    <source>
        <dbReference type="SAM" id="MobiDB-lite"/>
    </source>
</evidence>
<organism evidence="3 4">
    <name type="scientific">Saguinus oedipus</name>
    <name type="common">Cotton-top tamarin</name>
    <name type="synonym">Oedipomidas oedipus</name>
    <dbReference type="NCBI Taxonomy" id="9490"/>
    <lineage>
        <taxon>Eukaryota</taxon>
        <taxon>Metazoa</taxon>
        <taxon>Chordata</taxon>
        <taxon>Craniata</taxon>
        <taxon>Vertebrata</taxon>
        <taxon>Euteleostomi</taxon>
        <taxon>Mammalia</taxon>
        <taxon>Eutheria</taxon>
        <taxon>Euarchontoglires</taxon>
        <taxon>Primates</taxon>
        <taxon>Haplorrhini</taxon>
        <taxon>Platyrrhini</taxon>
        <taxon>Cebidae</taxon>
        <taxon>Callitrichinae</taxon>
        <taxon>Saguinus</taxon>
    </lineage>
</organism>
<proteinExistence type="inferred from homology"/>
<keyword evidence="4" id="KW-1185">Reference proteome</keyword>
<comment type="caution">
    <text evidence="3">The sequence shown here is derived from an EMBL/GenBank/DDBJ whole genome shotgun (WGS) entry which is preliminary data.</text>
</comment>
<dbReference type="Proteomes" id="UP001266305">
    <property type="component" value="Unassembled WGS sequence"/>
</dbReference>
<sequence>MRGCTLEPYSLVIAGKHSIPWLLHLPGLGRRVEGEVYAYQRTALRVQLLEDQAPGTEKPPAPTEAQCFVYSTATFPLEWAQLLHRDSHDSEGPHRLRYQPPGEQMSGENMVGLGLRAPGLRDAPSQAHDG</sequence>
<accession>A0ABQ9VE41</accession>
<evidence type="ECO:0000256" key="1">
    <source>
        <dbReference type="RuleBase" id="RU367036"/>
    </source>
</evidence>
<dbReference type="PANTHER" id="PTHR12510:SF4">
    <property type="entry name" value="GAMMA-GLUTAMYLAMINECYCLOTRANSFERASE"/>
    <property type="match status" value="1"/>
</dbReference>
<dbReference type="Gene3D" id="3.10.490.10">
    <property type="entry name" value="Gamma-glutamyl cyclotransferase-like"/>
    <property type="match status" value="2"/>
</dbReference>
<protein>
    <recommendedName>
        <fullName evidence="1">Gamma-glutamylaminecyclotransferase</fullName>
        <ecNumber evidence="1">4.3.2.8</ecNumber>
    </recommendedName>
</protein>
<reference evidence="3 4" key="1">
    <citation type="submission" date="2023-05" db="EMBL/GenBank/DDBJ databases">
        <title>B98-5 Cell Line De Novo Hybrid Assembly: An Optical Mapping Approach.</title>
        <authorList>
            <person name="Kananen K."/>
            <person name="Auerbach J.A."/>
            <person name="Kautto E."/>
            <person name="Blachly J.S."/>
        </authorList>
    </citation>
    <scope>NUCLEOTIDE SEQUENCE [LARGE SCALE GENOMIC DNA]</scope>
    <source>
        <strain evidence="3">B95-8</strain>
        <tissue evidence="3">Cell line</tissue>
    </source>
</reference>
<evidence type="ECO:0000313" key="3">
    <source>
        <dbReference type="EMBL" id="KAK2107169.1"/>
    </source>
</evidence>
<evidence type="ECO:0000313" key="4">
    <source>
        <dbReference type="Proteomes" id="UP001266305"/>
    </source>
</evidence>
<comment type="catalytic activity">
    <reaction evidence="1">
        <text>epsilon-(gamma-L-glutamyl)-L-lysine = 5-oxo-L-proline + L-lysine</text>
        <dbReference type="Rhea" id="RHEA:16961"/>
        <dbReference type="ChEBI" id="CHEBI:32551"/>
        <dbReference type="ChEBI" id="CHEBI:58402"/>
        <dbReference type="ChEBI" id="CHEBI:133752"/>
        <dbReference type="EC" id="4.3.2.8"/>
    </reaction>
</comment>
<dbReference type="InterPro" id="IPR036568">
    <property type="entry name" value="GGCT-like_sf"/>
</dbReference>
<gene>
    <name evidence="3" type="ORF">P7K49_016683</name>
</gene>
<dbReference type="EMBL" id="JASSZA010000007">
    <property type="protein sequence ID" value="KAK2107169.1"/>
    <property type="molecule type" value="Genomic_DNA"/>
</dbReference>
<comment type="similarity">
    <text evidence="1">Belongs to the gamma-glutamylcyclotransferase family.</text>
</comment>
<dbReference type="SUPFAM" id="SSF110857">
    <property type="entry name" value="Gamma-glutamyl cyclotransferase-like"/>
    <property type="match status" value="1"/>
</dbReference>
<name>A0ABQ9VE41_SAGOE</name>
<dbReference type="EC" id="4.3.2.8" evidence="1"/>
<keyword evidence="1" id="KW-0456">Lyase</keyword>
<feature type="region of interest" description="Disordered" evidence="2">
    <location>
        <begin position="86"/>
        <end position="130"/>
    </location>
</feature>
<comment type="function">
    <text evidence="1">Catalyzes the formation of 5-oxo-L-proline from L-gamma-glutamyl-L-epsilon-lysine.</text>
</comment>